<name>A0A8J7S8D8_9BACT</name>
<evidence type="ECO:0000313" key="3">
    <source>
        <dbReference type="Proteomes" id="UP000673975"/>
    </source>
</evidence>
<protein>
    <submittedName>
        <fullName evidence="2">Sugar phosphate isomerase/epimerase</fullName>
    </submittedName>
</protein>
<dbReference type="Pfam" id="PF01261">
    <property type="entry name" value="AP_endonuc_2"/>
    <property type="match status" value="1"/>
</dbReference>
<dbReference type="PANTHER" id="PTHR12110:SF41">
    <property type="entry name" value="INOSOSE DEHYDRATASE"/>
    <property type="match status" value="1"/>
</dbReference>
<dbReference type="Proteomes" id="UP000673975">
    <property type="component" value="Unassembled WGS sequence"/>
</dbReference>
<evidence type="ECO:0000259" key="1">
    <source>
        <dbReference type="Pfam" id="PF01261"/>
    </source>
</evidence>
<proteinExistence type="predicted"/>
<dbReference type="PANTHER" id="PTHR12110">
    <property type="entry name" value="HYDROXYPYRUVATE ISOMERASE"/>
    <property type="match status" value="1"/>
</dbReference>
<sequence>MKIQLNLLAIFFLLIFLTLSCNTERETENTEGQQLLSDPGVVSFTFRHEFEEDFTGTLDFIKEMGVTNIEFSNLFGKTAQEIRDLLDERGMRCTSYGVGYDDLLEDIDRVAEEAHILGARHVRVATIPHDSPFDIEDARSAVNDFNQFGRQLKERDLLFSYHNHGYEFREYEDGTLFDYIVQNTNPEYVNFQLDVFWVVWPGHDPVELVERYPDRFKTVHLKDLAEGVEGDLSGRAPSEHMVVLGEGQVDFKSLLVAAQDSNIEYFYLEDEVEDVKTSVPKSYEYITSLTY</sequence>
<organism evidence="2 3">
    <name type="scientific">Natronogracilivirga saccharolytica</name>
    <dbReference type="NCBI Taxonomy" id="2812953"/>
    <lineage>
        <taxon>Bacteria</taxon>
        <taxon>Pseudomonadati</taxon>
        <taxon>Balneolota</taxon>
        <taxon>Balneolia</taxon>
        <taxon>Balneolales</taxon>
        <taxon>Cyclonatronaceae</taxon>
        <taxon>Natronogracilivirga</taxon>
    </lineage>
</organism>
<gene>
    <name evidence="2" type="ORF">NATSA_14370</name>
</gene>
<dbReference type="RefSeq" id="WP_210513318.1">
    <property type="nucleotide sequence ID" value="NZ_JAFIDN010000016.1"/>
</dbReference>
<dbReference type="Gene3D" id="3.20.20.150">
    <property type="entry name" value="Divalent-metal-dependent TIM barrel enzymes"/>
    <property type="match status" value="1"/>
</dbReference>
<dbReference type="InterPro" id="IPR036237">
    <property type="entry name" value="Xyl_isomerase-like_sf"/>
</dbReference>
<keyword evidence="3" id="KW-1185">Reference proteome</keyword>
<reference evidence="2" key="1">
    <citation type="submission" date="2021-02" db="EMBL/GenBank/DDBJ databases">
        <title>Natronogracilivirga saccharolytica gen. nov. sp. nov. a new anaerobic, haloalkiliphilic carbohydrate-fermenting bacterium from soda lake and proposing of Cyclonatronumiaceae fam. nov. in the phylum Balneolaeota.</title>
        <authorList>
            <person name="Zhilina T.N."/>
            <person name="Sorokin D.Y."/>
            <person name="Zavarzina D.G."/>
            <person name="Toshchakov S.V."/>
            <person name="Kublanov I.V."/>
        </authorList>
    </citation>
    <scope>NUCLEOTIDE SEQUENCE</scope>
    <source>
        <strain evidence="2">Z-1702</strain>
    </source>
</reference>
<dbReference type="InterPro" id="IPR050312">
    <property type="entry name" value="IolE/XylAMocC-like"/>
</dbReference>
<keyword evidence="2" id="KW-0413">Isomerase</keyword>
<dbReference type="SUPFAM" id="SSF51658">
    <property type="entry name" value="Xylose isomerase-like"/>
    <property type="match status" value="1"/>
</dbReference>
<accession>A0A8J7S8D8</accession>
<dbReference type="PROSITE" id="PS51257">
    <property type="entry name" value="PROKAR_LIPOPROTEIN"/>
    <property type="match status" value="1"/>
</dbReference>
<dbReference type="InterPro" id="IPR013022">
    <property type="entry name" value="Xyl_isomerase-like_TIM-brl"/>
</dbReference>
<evidence type="ECO:0000313" key="2">
    <source>
        <dbReference type="EMBL" id="MBP3193858.1"/>
    </source>
</evidence>
<dbReference type="GO" id="GO:0016853">
    <property type="term" value="F:isomerase activity"/>
    <property type="evidence" value="ECO:0007669"/>
    <property type="project" value="UniProtKB-KW"/>
</dbReference>
<dbReference type="EMBL" id="JAFIDN010000016">
    <property type="protein sequence ID" value="MBP3193858.1"/>
    <property type="molecule type" value="Genomic_DNA"/>
</dbReference>
<dbReference type="AlphaFoldDB" id="A0A8J7S8D8"/>
<feature type="domain" description="Xylose isomerase-like TIM barrel" evidence="1">
    <location>
        <begin position="58"/>
        <end position="273"/>
    </location>
</feature>
<comment type="caution">
    <text evidence="2">The sequence shown here is derived from an EMBL/GenBank/DDBJ whole genome shotgun (WGS) entry which is preliminary data.</text>
</comment>